<dbReference type="Gene3D" id="3.30.70.1120">
    <property type="entry name" value="TT1725-like"/>
    <property type="match status" value="1"/>
</dbReference>
<accession>A0A4S8PM84</accession>
<dbReference type="RefSeq" id="WP_136528124.1">
    <property type="nucleotide sequence ID" value="NZ_STGX01000002.1"/>
</dbReference>
<gene>
    <name evidence="1" type="ORF">E9998_02420</name>
</gene>
<protein>
    <submittedName>
        <fullName evidence="1">DUF503 domain-containing protein</fullName>
    </submittedName>
</protein>
<dbReference type="Pfam" id="PF04456">
    <property type="entry name" value="DUF503"/>
    <property type="match status" value="1"/>
</dbReference>
<proteinExistence type="predicted"/>
<sequence length="98" mass="10855">MFTGCVEFDLLLPSDSRSLKAKRSYVRPICASLRKYEVAVSEVGGQKLHGRTTIGVAAVAGDLHHVQEILDTCEHHVAGRPEVELLSVRRRIFGPEDE</sequence>
<reference evidence="1 2" key="1">
    <citation type="journal article" date="2018" name="Int. J. Syst. Evol. Microbiol.">
        <title>Glycomyces paridis sp. nov., isolated from the medicinal plant Paris polyphylla.</title>
        <authorList>
            <person name="Fang X.M."/>
            <person name="Bai J.L."/>
            <person name="Su J."/>
            <person name="Zhao L.L."/>
            <person name="Liu H.Y."/>
            <person name="Ma B.P."/>
            <person name="Zhang Y.Q."/>
            <person name="Yu L.Y."/>
        </authorList>
    </citation>
    <scope>NUCLEOTIDE SEQUENCE [LARGE SCALE GENOMIC DNA]</scope>
    <source>
        <strain evidence="1 2">CPCC 204357</strain>
    </source>
</reference>
<dbReference type="PANTHER" id="PTHR36441:SF1">
    <property type="entry name" value="DUF503 DOMAIN-CONTAINING PROTEIN"/>
    <property type="match status" value="1"/>
</dbReference>
<organism evidence="1 2">
    <name type="scientific">Glycomyces paridis</name>
    <dbReference type="NCBI Taxonomy" id="2126555"/>
    <lineage>
        <taxon>Bacteria</taxon>
        <taxon>Bacillati</taxon>
        <taxon>Actinomycetota</taxon>
        <taxon>Actinomycetes</taxon>
        <taxon>Glycomycetales</taxon>
        <taxon>Glycomycetaceae</taxon>
        <taxon>Glycomyces</taxon>
    </lineage>
</organism>
<dbReference type="OrthoDB" id="9809023at2"/>
<comment type="caution">
    <text evidence="1">The sequence shown here is derived from an EMBL/GenBank/DDBJ whole genome shotgun (WGS) entry which is preliminary data.</text>
</comment>
<dbReference type="PANTHER" id="PTHR36441">
    <property type="entry name" value="HYPOTHETICAL CYTOSOLIC PROTEIN"/>
    <property type="match status" value="1"/>
</dbReference>
<dbReference type="InterPro" id="IPR036746">
    <property type="entry name" value="TT1725-like_sf"/>
</dbReference>
<dbReference type="SUPFAM" id="SSF103007">
    <property type="entry name" value="Hypothetical protein TT1725"/>
    <property type="match status" value="1"/>
</dbReference>
<dbReference type="EMBL" id="STGX01000002">
    <property type="protein sequence ID" value="THV31251.1"/>
    <property type="molecule type" value="Genomic_DNA"/>
</dbReference>
<evidence type="ECO:0000313" key="1">
    <source>
        <dbReference type="EMBL" id="THV31251.1"/>
    </source>
</evidence>
<dbReference type="AlphaFoldDB" id="A0A4S8PM84"/>
<evidence type="ECO:0000313" key="2">
    <source>
        <dbReference type="Proteomes" id="UP000305792"/>
    </source>
</evidence>
<dbReference type="Proteomes" id="UP000305792">
    <property type="component" value="Unassembled WGS sequence"/>
</dbReference>
<name>A0A4S8PM84_9ACTN</name>
<keyword evidence="2" id="KW-1185">Reference proteome</keyword>
<dbReference type="InterPro" id="IPR007546">
    <property type="entry name" value="DUF503"/>
</dbReference>